<dbReference type="InterPro" id="IPR006115">
    <property type="entry name" value="6PGDH_NADP-bd"/>
</dbReference>
<dbReference type="Pfam" id="PF03446">
    <property type="entry name" value="NAD_binding_2"/>
    <property type="match status" value="1"/>
</dbReference>
<comment type="similarity">
    <text evidence="1">Belongs to the HIBADH-related family.</text>
</comment>
<reference evidence="8" key="2">
    <citation type="submission" date="2020-09" db="EMBL/GenBank/DDBJ databases">
        <authorList>
            <person name="Sun Q."/>
            <person name="Sedlacek I."/>
        </authorList>
    </citation>
    <scope>NUCLEOTIDE SEQUENCE</scope>
    <source>
        <strain evidence="8">CCM 7905</strain>
    </source>
</reference>
<evidence type="ECO:0000313" key="9">
    <source>
        <dbReference type="Proteomes" id="UP000654257"/>
    </source>
</evidence>
<proteinExistence type="inferred from homology"/>
<dbReference type="GO" id="GO:0051287">
    <property type="term" value="F:NAD binding"/>
    <property type="evidence" value="ECO:0007669"/>
    <property type="project" value="InterPro"/>
</dbReference>
<dbReference type="GO" id="GO:0050661">
    <property type="term" value="F:NADP binding"/>
    <property type="evidence" value="ECO:0007669"/>
    <property type="project" value="InterPro"/>
</dbReference>
<evidence type="ECO:0000256" key="5">
    <source>
        <dbReference type="SAM" id="MobiDB-lite"/>
    </source>
</evidence>
<dbReference type="InterPro" id="IPR008927">
    <property type="entry name" value="6-PGluconate_DH-like_C_sf"/>
</dbReference>
<evidence type="ECO:0000313" key="8">
    <source>
        <dbReference type="EMBL" id="GGG03206.1"/>
    </source>
</evidence>
<dbReference type="PANTHER" id="PTHR43060">
    <property type="entry name" value="3-HYDROXYISOBUTYRATE DEHYDROGENASE-LIKE 1, MITOCHONDRIAL-RELATED"/>
    <property type="match status" value="1"/>
</dbReference>
<dbReference type="SUPFAM" id="SSF48179">
    <property type="entry name" value="6-phosphogluconate dehydrogenase C-terminal domain-like"/>
    <property type="match status" value="1"/>
</dbReference>
<feature type="domain" description="3-hydroxyisobutyrate dehydrogenase-like NAD-binding" evidence="7">
    <location>
        <begin position="165"/>
        <end position="283"/>
    </location>
</feature>
<dbReference type="GO" id="GO:0016491">
    <property type="term" value="F:oxidoreductase activity"/>
    <property type="evidence" value="ECO:0007669"/>
    <property type="project" value="UniProtKB-KW"/>
</dbReference>
<dbReference type="PIRSF" id="PIRSF000103">
    <property type="entry name" value="HIBADH"/>
    <property type="match status" value="1"/>
</dbReference>
<dbReference type="Pfam" id="PF14833">
    <property type="entry name" value="NAD_binding_11"/>
    <property type="match status" value="1"/>
</dbReference>
<keyword evidence="3" id="KW-0520">NAD</keyword>
<feature type="active site" evidence="4">
    <location>
        <position position="171"/>
    </location>
</feature>
<evidence type="ECO:0000256" key="3">
    <source>
        <dbReference type="ARBA" id="ARBA00023027"/>
    </source>
</evidence>
<feature type="region of interest" description="Disordered" evidence="5">
    <location>
        <begin position="29"/>
        <end position="50"/>
    </location>
</feature>
<sequence>MHSPTVDVLFIGIGAIGLPMASRIKQAGHRVTAVDRSQDRRRDADRAGLGTAEAPTAADVAVVMVASGAQLASVVEDDGGLLQVLPRGSVCIVMSTVGPDAVRSIADKFAAHGVDVVDAPVTGGVERAEAGELTIFAAGNAYAVHRVGDVLQAMGTIHPCGHEPGRGQSLKLVNQLLCSIHLVAAAEALAFAEALELDPEDVHRAVSSGAGASFMLSDRGPRMLAASGSEVPFTALDIFAKDSALVHAAAAQVGFDAPLLGVAAQAFSQASDLGLGRADDSRIREIYKTKVDGRG</sequence>
<organism evidence="8 9">
    <name type="scientific">Rhodococcoides trifolii</name>
    <dbReference type="NCBI Taxonomy" id="908250"/>
    <lineage>
        <taxon>Bacteria</taxon>
        <taxon>Bacillati</taxon>
        <taxon>Actinomycetota</taxon>
        <taxon>Actinomycetes</taxon>
        <taxon>Mycobacteriales</taxon>
        <taxon>Nocardiaceae</taxon>
        <taxon>Rhodococcoides</taxon>
    </lineage>
</organism>
<keyword evidence="2" id="KW-0560">Oxidoreductase</keyword>
<keyword evidence="9" id="KW-1185">Reference proteome</keyword>
<comment type="caution">
    <text evidence="8">The sequence shown here is derived from an EMBL/GenBank/DDBJ whole genome shotgun (WGS) entry which is preliminary data.</text>
</comment>
<feature type="compositionally biased region" description="Basic and acidic residues" evidence="5">
    <location>
        <begin position="32"/>
        <end position="46"/>
    </location>
</feature>
<accession>A0A917FTB1</accession>
<evidence type="ECO:0000259" key="6">
    <source>
        <dbReference type="Pfam" id="PF03446"/>
    </source>
</evidence>
<evidence type="ECO:0000259" key="7">
    <source>
        <dbReference type="Pfam" id="PF14833"/>
    </source>
</evidence>
<evidence type="ECO:0000256" key="2">
    <source>
        <dbReference type="ARBA" id="ARBA00023002"/>
    </source>
</evidence>
<dbReference type="SUPFAM" id="SSF51735">
    <property type="entry name" value="NAD(P)-binding Rossmann-fold domains"/>
    <property type="match status" value="1"/>
</dbReference>
<gene>
    <name evidence="8" type="ORF">GCM10007304_16590</name>
</gene>
<dbReference type="RefSeq" id="WP_188544348.1">
    <property type="nucleotide sequence ID" value="NZ_BMCU01000002.1"/>
</dbReference>
<dbReference type="InterPro" id="IPR036291">
    <property type="entry name" value="NAD(P)-bd_dom_sf"/>
</dbReference>
<dbReference type="InterPro" id="IPR015815">
    <property type="entry name" value="HIBADH-related"/>
</dbReference>
<dbReference type="InterPro" id="IPR013328">
    <property type="entry name" value="6PGD_dom2"/>
</dbReference>
<dbReference type="AlphaFoldDB" id="A0A917FTB1"/>
<evidence type="ECO:0000256" key="1">
    <source>
        <dbReference type="ARBA" id="ARBA00009080"/>
    </source>
</evidence>
<dbReference type="Gene3D" id="1.10.1040.10">
    <property type="entry name" value="N-(1-d-carboxylethyl)-l-norvaline Dehydrogenase, domain 2"/>
    <property type="match status" value="1"/>
</dbReference>
<dbReference type="EMBL" id="BMCU01000002">
    <property type="protein sequence ID" value="GGG03206.1"/>
    <property type="molecule type" value="Genomic_DNA"/>
</dbReference>
<dbReference type="InterPro" id="IPR029154">
    <property type="entry name" value="HIBADH-like_NADP-bd"/>
</dbReference>
<evidence type="ECO:0000256" key="4">
    <source>
        <dbReference type="PIRSR" id="PIRSR000103-1"/>
    </source>
</evidence>
<dbReference type="Gene3D" id="3.40.50.720">
    <property type="entry name" value="NAD(P)-binding Rossmann-like Domain"/>
    <property type="match status" value="1"/>
</dbReference>
<protein>
    <submittedName>
        <fullName evidence="8">Beta-hydroxyacid dehydrogenase</fullName>
    </submittedName>
</protein>
<dbReference type="Proteomes" id="UP000654257">
    <property type="component" value="Unassembled WGS sequence"/>
</dbReference>
<reference evidence="8" key="1">
    <citation type="journal article" date="2014" name="Int. J. Syst. Evol. Microbiol.">
        <title>Complete genome sequence of Corynebacterium casei LMG S-19264T (=DSM 44701T), isolated from a smear-ripened cheese.</title>
        <authorList>
            <consortium name="US DOE Joint Genome Institute (JGI-PGF)"/>
            <person name="Walter F."/>
            <person name="Albersmeier A."/>
            <person name="Kalinowski J."/>
            <person name="Ruckert C."/>
        </authorList>
    </citation>
    <scope>NUCLEOTIDE SEQUENCE</scope>
    <source>
        <strain evidence="8">CCM 7905</strain>
    </source>
</reference>
<name>A0A917FTB1_9NOCA</name>
<dbReference type="PANTHER" id="PTHR43060:SF15">
    <property type="entry name" value="3-HYDROXYISOBUTYRATE DEHYDROGENASE-LIKE 1, MITOCHONDRIAL-RELATED"/>
    <property type="match status" value="1"/>
</dbReference>
<feature type="domain" description="6-phosphogluconate dehydrogenase NADP-binding" evidence="6">
    <location>
        <begin position="8"/>
        <end position="156"/>
    </location>
</feature>